<dbReference type="Proteomes" id="UP001057375">
    <property type="component" value="Unassembled WGS sequence"/>
</dbReference>
<protein>
    <submittedName>
        <fullName evidence="2">Uncharacterized protein</fullName>
    </submittedName>
</protein>
<evidence type="ECO:0000313" key="3">
    <source>
        <dbReference type="Proteomes" id="UP001057375"/>
    </source>
</evidence>
<keyword evidence="3" id="KW-1185">Reference proteome</keyword>
<accession>A0ABQ5K7Q9</accession>
<dbReference type="EMBL" id="BQXS01012715">
    <property type="protein sequence ID" value="GKT27190.1"/>
    <property type="molecule type" value="Genomic_DNA"/>
</dbReference>
<reference evidence="2" key="1">
    <citation type="submission" date="2022-03" db="EMBL/GenBank/DDBJ databases">
        <title>Draft genome sequence of Aduncisulcus paluster, a free-living microaerophilic Fornicata.</title>
        <authorList>
            <person name="Yuyama I."/>
            <person name="Kume K."/>
            <person name="Tamura T."/>
            <person name="Inagaki Y."/>
            <person name="Hashimoto T."/>
        </authorList>
    </citation>
    <scope>NUCLEOTIDE SEQUENCE</scope>
    <source>
        <strain evidence="2">NY0171</strain>
    </source>
</reference>
<evidence type="ECO:0000313" key="2">
    <source>
        <dbReference type="EMBL" id="GKT27190.1"/>
    </source>
</evidence>
<feature type="region of interest" description="Disordered" evidence="1">
    <location>
        <begin position="167"/>
        <end position="214"/>
    </location>
</feature>
<proteinExistence type="predicted"/>
<evidence type="ECO:0000256" key="1">
    <source>
        <dbReference type="SAM" id="MobiDB-lite"/>
    </source>
</evidence>
<organism evidence="2 3">
    <name type="scientific">Aduncisulcus paluster</name>
    <dbReference type="NCBI Taxonomy" id="2918883"/>
    <lineage>
        <taxon>Eukaryota</taxon>
        <taxon>Metamonada</taxon>
        <taxon>Carpediemonas-like organisms</taxon>
        <taxon>Aduncisulcus</taxon>
    </lineage>
</organism>
<feature type="compositionally biased region" description="Basic and acidic residues" evidence="1">
    <location>
        <begin position="168"/>
        <end position="203"/>
    </location>
</feature>
<feature type="region of interest" description="Disordered" evidence="1">
    <location>
        <begin position="67"/>
        <end position="103"/>
    </location>
</feature>
<name>A0ABQ5K7Q9_9EUKA</name>
<gene>
    <name evidence="2" type="ORF">ADUPG1_013665</name>
</gene>
<comment type="caution">
    <text evidence="2">The sequence shown here is derived from an EMBL/GenBank/DDBJ whole genome shotgun (WGS) entry which is preliminary data.</text>
</comment>
<sequence length="876" mass="95470">PSSKSSVPQDDSVTQLHLSDRRLYMGLPQTGLRAHLLKIFQEQTPDLADTSLIATVPSPFASEAPVASLSTVKDARDPDSMYQTTDSEKDQEEGEGHSSSPTPLHELDIFRILLNRRWPNVLLRSGVTYKQQYVESKYSQSHLQVRWRLILFLIRSCEEVLVMGRTPSKKEENTADISVEKKEKPQQDEEFGSKEHPHTDKDIASGSPTSSRKAFPWSEESDFFSVVDYFFACFDTPLSHSVASTSLCSSLSRTVYYDLNTIICGDNCVIPIGQPSSVHSSLSVGHTSEDTIFTPASLTLSILLRLFLPLCTYECVSREWMKTQLLSSEGKLEFSVGKRETADDEVFNACLIPFFCSIPYVLTMSLSTIFNNSLSLMHSCRSSFNAVEFDSIIPLTSIPTGVIDSGIKEVEIKRTVFALLPVLLDSLAISGTVILPHLSSAPRLLLCRAILLPQLLLSLSLCECVREVTGSGDSGVMGSSIAAMRSGKRGNFTFIEGEGKAVGSGIREMITVLMGGISSSESKKGCSLGGIVGLDSSRSSKVHLSSWKRRVLSSVKKDGDIKPFTPLSYRSYTATSSSLLGSTMPMFNYTNSKPSATLTLSEVKAQNSLTLDWPLLFPSLSSLSASSSLDSLSRMSSVGQMSHHASAVGLSPSGSAVFSQIQTSTTSSSSIFPHIALLASTSLSLMGSFSESLLLTGPGSVVCGEMERECVHIMLNQAQVLARLVGGWVSSPIYRLGLTLCEGGLLEEEDEYRKVRTIGGVRLFLTGGDGSEFGTEDIVASIEERCSQVWHLMGSEEDNDVCIVCGRVIDGVISDVVDQLKKMFVRRQSSGDSQYSEKNIAKMTKELYLLVQVLERTAKMALGLSTLRLVESRGHP</sequence>
<feature type="non-terminal residue" evidence="2">
    <location>
        <position position="1"/>
    </location>
</feature>